<keyword evidence="2" id="KW-1185">Reference proteome</keyword>
<evidence type="ECO:0000313" key="2">
    <source>
        <dbReference type="Proteomes" id="UP001233999"/>
    </source>
</evidence>
<feature type="non-terminal residue" evidence="1">
    <location>
        <position position="1"/>
    </location>
</feature>
<dbReference type="EMBL" id="JASPKZ010005697">
    <property type="protein sequence ID" value="KAJ9588266.1"/>
    <property type="molecule type" value="Genomic_DNA"/>
</dbReference>
<feature type="non-terminal residue" evidence="1">
    <location>
        <position position="80"/>
    </location>
</feature>
<dbReference type="AlphaFoldDB" id="A0AAD8EFK1"/>
<dbReference type="Proteomes" id="UP001233999">
    <property type="component" value="Unassembled WGS sequence"/>
</dbReference>
<reference evidence="1" key="1">
    <citation type="journal article" date="2023" name="IScience">
        <title>Live-bearing cockroach genome reveals convergent evolutionary mechanisms linked to viviparity in insects and beyond.</title>
        <authorList>
            <person name="Fouks B."/>
            <person name="Harrison M.C."/>
            <person name="Mikhailova A.A."/>
            <person name="Marchal E."/>
            <person name="English S."/>
            <person name="Carruthers M."/>
            <person name="Jennings E.C."/>
            <person name="Chiamaka E.L."/>
            <person name="Frigard R.A."/>
            <person name="Pippel M."/>
            <person name="Attardo G.M."/>
            <person name="Benoit J.B."/>
            <person name="Bornberg-Bauer E."/>
            <person name="Tobe S.S."/>
        </authorList>
    </citation>
    <scope>NUCLEOTIDE SEQUENCE</scope>
    <source>
        <strain evidence="1">Stay&amp;Tobe</strain>
    </source>
</reference>
<sequence length="80" mass="9012">NISEKKGIRRTVKYYQIRNDSQTQKIDHAGSCQIITINHTIMLSVDNMDGQENVCKALISVLKENIKCFGIFAINLATTL</sequence>
<protein>
    <submittedName>
        <fullName evidence="1">Uncharacterized protein</fullName>
    </submittedName>
</protein>
<accession>A0AAD8EFK1</accession>
<organism evidence="1 2">
    <name type="scientific">Diploptera punctata</name>
    <name type="common">Pacific beetle cockroach</name>
    <dbReference type="NCBI Taxonomy" id="6984"/>
    <lineage>
        <taxon>Eukaryota</taxon>
        <taxon>Metazoa</taxon>
        <taxon>Ecdysozoa</taxon>
        <taxon>Arthropoda</taxon>
        <taxon>Hexapoda</taxon>
        <taxon>Insecta</taxon>
        <taxon>Pterygota</taxon>
        <taxon>Neoptera</taxon>
        <taxon>Polyneoptera</taxon>
        <taxon>Dictyoptera</taxon>
        <taxon>Blattodea</taxon>
        <taxon>Blaberoidea</taxon>
        <taxon>Blaberidae</taxon>
        <taxon>Diplopterinae</taxon>
        <taxon>Diploptera</taxon>
    </lineage>
</organism>
<reference evidence="1" key="2">
    <citation type="submission" date="2023-05" db="EMBL/GenBank/DDBJ databases">
        <authorList>
            <person name="Fouks B."/>
        </authorList>
    </citation>
    <scope>NUCLEOTIDE SEQUENCE</scope>
    <source>
        <strain evidence="1">Stay&amp;Tobe</strain>
        <tissue evidence="1">Testes</tissue>
    </source>
</reference>
<comment type="caution">
    <text evidence="1">The sequence shown here is derived from an EMBL/GenBank/DDBJ whole genome shotgun (WGS) entry which is preliminary data.</text>
</comment>
<evidence type="ECO:0000313" key="1">
    <source>
        <dbReference type="EMBL" id="KAJ9588266.1"/>
    </source>
</evidence>
<name>A0AAD8EFK1_DIPPU</name>
<gene>
    <name evidence="1" type="ORF">L9F63_018373</name>
</gene>
<proteinExistence type="predicted"/>